<comment type="subcellular location">
    <subcellularLocation>
        <location evidence="5">Cell membrane</location>
        <topology evidence="5">Multi-pass membrane protein</topology>
    </subcellularLocation>
    <subcellularLocation>
        <location evidence="1">Membrane</location>
        <topology evidence="1">Multi-pass membrane protein</topology>
    </subcellularLocation>
</comment>
<keyword evidence="4 5" id="KW-0472">Membrane</keyword>
<evidence type="ECO:0000256" key="4">
    <source>
        <dbReference type="ARBA" id="ARBA00023136"/>
    </source>
</evidence>
<feature type="transmembrane region" description="Helical" evidence="5">
    <location>
        <begin position="88"/>
        <end position="115"/>
    </location>
</feature>
<dbReference type="RefSeq" id="WP_187714951.1">
    <property type="nucleotide sequence ID" value="NZ_BAABJC010000001.1"/>
</dbReference>
<feature type="transmembrane region" description="Helical" evidence="5">
    <location>
        <begin position="203"/>
        <end position="221"/>
    </location>
</feature>
<keyword evidence="3 5" id="KW-1133">Transmembrane helix</keyword>
<comment type="similarity">
    <text evidence="5">Belongs to the 4-toluene sulfonate uptake permease (TSUP) (TC 2.A.102) family.</text>
</comment>
<keyword evidence="7" id="KW-1185">Reference proteome</keyword>
<dbReference type="PANTHER" id="PTHR43483">
    <property type="entry name" value="MEMBRANE TRANSPORTER PROTEIN HI_0806-RELATED"/>
    <property type="match status" value="1"/>
</dbReference>
<evidence type="ECO:0000256" key="1">
    <source>
        <dbReference type="ARBA" id="ARBA00004141"/>
    </source>
</evidence>
<reference evidence="6 7" key="1">
    <citation type="submission" date="2020-08" db="EMBL/GenBank/DDBJ databases">
        <title>Genome sequence of Sphingomonas daechungensis KACC 18115T.</title>
        <authorList>
            <person name="Hyun D.-W."/>
            <person name="Bae J.-W."/>
        </authorList>
    </citation>
    <scope>NUCLEOTIDE SEQUENCE [LARGE SCALE GENOMIC DNA]</scope>
    <source>
        <strain evidence="6 7">KACC 18115</strain>
    </source>
</reference>
<dbReference type="Proteomes" id="UP000516134">
    <property type="component" value="Chromosome"/>
</dbReference>
<feature type="transmembrane region" description="Helical" evidence="5">
    <location>
        <begin position="259"/>
        <end position="276"/>
    </location>
</feature>
<proteinExistence type="inferred from homology"/>
<keyword evidence="2 5" id="KW-0812">Transmembrane</keyword>
<sequence length="297" mass="31259">MLIALLIPLCLGALVYSVMLIRVAVANRIVPKGEAVILGAVTNFFDTLGIGSFAPSMAWFKFRKLVPDRLLPCTMLVGHTLPTITQAVIFLVLLGVLVDPVLLAGCMIALLMGGLLGAPMVVRTKVWVVQLVVGCALILAAGLYTLTNLGMMPGGGTASSLPLTLMIVAIVANFIFGILLNFGIGNYAPTLVMLSLMGMDPRLAFPIMAGGAAMAVAGASARHISMGEIDLRIVSGMAIGGIPAVFVAAFIVKSLPLETLRWMVIVVVLYAAVMMLRSAMQGRREPQSLQEDRAAAI</sequence>
<feature type="transmembrane region" description="Helical" evidence="5">
    <location>
        <begin position="233"/>
        <end position="253"/>
    </location>
</feature>
<evidence type="ECO:0000313" key="7">
    <source>
        <dbReference type="Proteomes" id="UP000516134"/>
    </source>
</evidence>
<evidence type="ECO:0000256" key="3">
    <source>
        <dbReference type="ARBA" id="ARBA00022989"/>
    </source>
</evidence>
<feature type="transmembrane region" description="Helical" evidence="5">
    <location>
        <begin position="161"/>
        <end position="183"/>
    </location>
</feature>
<dbReference type="Pfam" id="PF01925">
    <property type="entry name" value="TauE"/>
    <property type="match status" value="1"/>
</dbReference>
<feature type="transmembrane region" description="Helical" evidence="5">
    <location>
        <begin position="127"/>
        <end position="149"/>
    </location>
</feature>
<feature type="transmembrane region" description="Helical" evidence="5">
    <location>
        <begin position="36"/>
        <end position="60"/>
    </location>
</feature>
<dbReference type="EMBL" id="CP060780">
    <property type="protein sequence ID" value="QNP43521.1"/>
    <property type="molecule type" value="Genomic_DNA"/>
</dbReference>
<evidence type="ECO:0000256" key="2">
    <source>
        <dbReference type="ARBA" id="ARBA00022692"/>
    </source>
</evidence>
<dbReference type="PANTHER" id="PTHR43483:SF3">
    <property type="entry name" value="MEMBRANE TRANSPORTER PROTEIN HI_0806-RELATED"/>
    <property type="match status" value="1"/>
</dbReference>
<name>A0ABX6T0Z9_9SPHN</name>
<evidence type="ECO:0000313" key="6">
    <source>
        <dbReference type="EMBL" id="QNP43521.1"/>
    </source>
</evidence>
<keyword evidence="5" id="KW-1003">Cell membrane</keyword>
<organism evidence="6 7">
    <name type="scientific">Sphingomonas daechungensis</name>
    <dbReference type="NCBI Taxonomy" id="1176646"/>
    <lineage>
        <taxon>Bacteria</taxon>
        <taxon>Pseudomonadati</taxon>
        <taxon>Pseudomonadota</taxon>
        <taxon>Alphaproteobacteria</taxon>
        <taxon>Sphingomonadales</taxon>
        <taxon>Sphingomonadaceae</taxon>
        <taxon>Sphingomonas</taxon>
    </lineage>
</organism>
<gene>
    <name evidence="6" type="ORF">H9L15_01690</name>
</gene>
<dbReference type="InterPro" id="IPR002781">
    <property type="entry name" value="TM_pro_TauE-like"/>
</dbReference>
<protein>
    <recommendedName>
        <fullName evidence="5">Probable membrane transporter protein</fullName>
    </recommendedName>
</protein>
<accession>A0ABX6T0Z9</accession>
<evidence type="ECO:0000256" key="5">
    <source>
        <dbReference type="RuleBase" id="RU363041"/>
    </source>
</evidence>